<dbReference type="EC" id="2.7.7.59" evidence="6"/>
<dbReference type="PROSITE" id="PS51671">
    <property type="entry name" value="ACT"/>
    <property type="match status" value="2"/>
</dbReference>
<comment type="caution">
    <text evidence="6">Lacks conserved residue(s) required for the propagation of feature annotation.</text>
</comment>
<keyword evidence="4 6" id="KW-0460">Magnesium</keyword>
<dbReference type="GO" id="GO:0008773">
    <property type="term" value="F:[protein-PII] uridylyltransferase activity"/>
    <property type="evidence" value="ECO:0007669"/>
    <property type="project" value="UniProtKB-UniRule"/>
</dbReference>
<dbReference type="SUPFAM" id="SSF81891">
    <property type="entry name" value="Poly A polymerase C-terminal region-like"/>
    <property type="match status" value="1"/>
</dbReference>
<comment type="similarity">
    <text evidence="6">Belongs to the GlnD family.</text>
</comment>
<comment type="cofactor">
    <cofactor evidence="6">
        <name>Mg(2+)</name>
        <dbReference type="ChEBI" id="CHEBI:18420"/>
    </cofactor>
</comment>
<feature type="domain" description="ACT" evidence="8">
    <location>
        <begin position="834"/>
        <end position="902"/>
    </location>
</feature>
<dbReference type="HAMAP" id="MF_00277">
    <property type="entry name" value="PII_uridylyl_transf"/>
    <property type="match status" value="1"/>
</dbReference>
<dbReference type="InterPro" id="IPR045865">
    <property type="entry name" value="ACT-like_dom_sf"/>
</dbReference>
<comment type="catalytic activity">
    <reaction evidence="6">
        <text>[protein-PII]-uridylyl-L-tyrosine + H2O = [protein-PII]-L-tyrosine + UMP + H(+)</text>
        <dbReference type="Rhea" id="RHEA:48600"/>
        <dbReference type="Rhea" id="RHEA-COMP:12147"/>
        <dbReference type="Rhea" id="RHEA-COMP:12148"/>
        <dbReference type="ChEBI" id="CHEBI:15377"/>
        <dbReference type="ChEBI" id="CHEBI:15378"/>
        <dbReference type="ChEBI" id="CHEBI:46858"/>
        <dbReference type="ChEBI" id="CHEBI:57865"/>
        <dbReference type="ChEBI" id="CHEBI:90602"/>
    </reaction>
</comment>
<organism evidence="9 10">
    <name type="scientific">Roseibacillus persicicus</name>
    <dbReference type="NCBI Taxonomy" id="454148"/>
    <lineage>
        <taxon>Bacteria</taxon>
        <taxon>Pseudomonadati</taxon>
        <taxon>Verrucomicrobiota</taxon>
        <taxon>Verrucomicrobiia</taxon>
        <taxon>Verrucomicrobiales</taxon>
        <taxon>Verrucomicrobiaceae</taxon>
        <taxon>Roseibacillus</taxon>
    </lineage>
</organism>
<keyword evidence="5 6" id="KW-0511">Multifunctional enzyme</keyword>
<keyword evidence="10" id="KW-1185">Reference proteome</keyword>
<keyword evidence="1 6" id="KW-0808">Transferase</keyword>
<comment type="domain">
    <text evidence="6">Has four distinct domains: an N-terminal nucleotidyltransferase (NT) domain responsible for UTase activity, a central HD domain that encodes UR activity, and two C-terminal ACT domains that seem to have a role in glutamine sensing.</text>
</comment>
<dbReference type="Pfam" id="PF01842">
    <property type="entry name" value="ACT"/>
    <property type="match status" value="1"/>
</dbReference>
<dbReference type="SUPFAM" id="SSF81301">
    <property type="entry name" value="Nucleotidyltransferase"/>
    <property type="match status" value="1"/>
</dbReference>
<dbReference type="InterPro" id="IPR013546">
    <property type="entry name" value="PII_UdlTrfase/GS_AdlTrfase"/>
</dbReference>
<dbReference type="SUPFAM" id="SSF55021">
    <property type="entry name" value="ACT-like"/>
    <property type="match status" value="2"/>
</dbReference>
<evidence type="ECO:0000259" key="8">
    <source>
        <dbReference type="PROSITE" id="PS51671"/>
    </source>
</evidence>
<evidence type="ECO:0000256" key="7">
    <source>
        <dbReference type="SAM" id="MobiDB-lite"/>
    </source>
</evidence>
<dbReference type="InterPro" id="IPR002912">
    <property type="entry name" value="ACT_dom"/>
</dbReference>
<name>A0A918TGT9_9BACT</name>
<feature type="domain" description="ACT" evidence="8">
    <location>
        <begin position="720"/>
        <end position="791"/>
    </location>
</feature>
<evidence type="ECO:0000313" key="9">
    <source>
        <dbReference type="EMBL" id="GHC41005.1"/>
    </source>
</evidence>
<feature type="region of interest" description="Uridylyltransferase" evidence="6">
    <location>
        <begin position="1"/>
        <end position="354"/>
    </location>
</feature>
<dbReference type="Proteomes" id="UP000644507">
    <property type="component" value="Unassembled WGS sequence"/>
</dbReference>
<dbReference type="PIRSF" id="PIRSF006288">
    <property type="entry name" value="PII_uridyltransf"/>
    <property type="match status" value="1"/>
</dbReference>
<comment type="function">
    <text evidence="6">Modifies, by uridylylation and deuridylylation, the PII regulatory proteins (GlnB and homologs), in response to the nitrogen status of the cell that GlnD senses through the glutamine level. Under low glutamine levels, catalyzes the conversion of the PII proteins and UTP to PII-UMP and PPi, while under higher glutamine levels, GlnD hydrolyzes PII-UMP to PII and UMP (deuridylylation). Thus, controls uridylylation state and activity of the PII proteins, and plays an important role in the regulation of nitrogen metabolism.</text>
</comment>
<evidence type="ECO:0000256" key="1">
    <source>
        <dbReference type="ARBA" id="ARBA00022679"/>
    </source>
</evidence>
<proteinExistence type="inferred from homology"/>
<dbReference type="CDD" id="cd05401">
    <property type="entry name" value="NT_GlnE_GlnD_like"/>
    <property type="match status" value="1"/>
</dbReference>
<comment type="activity regulation">
    <text evidence="6">Uridylyltransferase (UTase) activity is inhibited by glutamine, while glutamine activates uridylyl-removing (UR) activity.</text>
</comment>
<sequence length="902" mass="103919">MKTELAPPTLPDARTLNDASPKDRLTTLKTYLTESREMLEREHQSGQSGLENASARANFIDILMKRLFEMADLKNPGAKLALVANGGYGRGYLNPGSDLDLLFLLPKAAPKLSKAEKDFIDAVLYPLWDLGFKVGQACRSIKECIAEGQSDSHTRTTLFDSRLLIGDQQLFETFQTRFRKEVIEKKRAEFLDDRRADMAKRYQDFSDTVFLQEPNVKESPGALRDFHNLLWISDALFETRDLDELRRKGVLSQNASDELTEGFEFLMRVRNDLHYREGSNADVLTLRRQGPIANFFGYPSRNLLKRIEALMRDYYRHARRIRQHTETLFEIAELEEKIRPKNIFGKATVTKPDRTFDHFYAQEGRLFANSPKVFEEDSTNLLSLFRLCQKFDLSPSPDLRKLIKAHRHLIDGPFRVAKANRDTFQSILEQKGKVGPTLRLMHRVGVLGLFLPEFGKMECLVQHEFFHRYTADEHTLRCIDQLDALIDSDDPGHVVYRDILINHQDPYALYLALIMHDSGRAMGVEEHIDGSAILTDRVCRRLVIKGERRKLIIFLVDQHLALFSIATRKDLSDPDVIADFAAQMKTKHNLDSLLLFTFADANGTNEEAWSSWKETLMQQLYRATRSFLVKGEAEYDAAARKELEKRREQVANRLSSRYSHLIEGHFEQMPKRYFRFRSARSIRHHLRAIGQYWERRQRRPDTYFECAVRWIEHPKDGYSELIIAAENQPGLLRRISCALAAHHINILSADAFTRMDGIVLDLFRVTTDDAEAVADKIHQLSFVTTLYEISSSESYDPSKYLQKPKNYLEEGPITEFSVPTRASVRNDIDPVYTVVEIQAVDRLALLHDILGIFERHEYAITHARICTEKGVALDAFYILDKNNQLLSDQAAAELEEELNPIL</sequence>
<dbReference type="PANTHER" id="PTHR47320:SF1">
    <property type="entry name" value="BIFUNCTIONAL URIDYLYLTRANSFERASE_URIDYLYL-REMOVING ENZYME"/>
    <property type="match status" value="1"/>
</dbReference>
<keyword evidence="2 6" id="KW-0548">Nucleotidyltransferase</keyword>
<dbReference type="EMBL" id="BMXI01000001">
    <property type="protein sequence ID" value="GHC41005.1"/>
    <property type="molecule type" value="Genomic_DNA"/>
</dbReference>
<dbReference type="RefSeq" id="WP_189566494.1">
    <property type="nucleotide sequence ID" value="NZ_BMXI01000001.1"/>
</dbReference>
<evidence type="ECO:0000256" key="3">
    <source>
        <dbReference type="ARBA" id="ARBA00022801"/>
    </source>
</evidence>
<dbReference type="PANTHER" id="PTHR47320">
    <property type="entry name" value="BIFUNCTIONAL URIDYLYLTRANSFERASE/URIDYLYL-REMOVING ENZYME"/>
    <property type="match status" value="1"/>
</dbReference>
<accession>A0A918TGT9</accession>
<dbReference type="InterPro" id="IPR010043">
    <property type="entry name" value="UTase/UR"/>
</dbReference>
<evidence type="ECO:0000256" key="5">
    <source>
        <dbReference type="ARBA" id="ARBA00023268"/>
    </source>
</evidence>
<dbReference type="Pfam" id="PF08335">
    <property type="entry name" value="GlnD_UR_UTase"/>
    <property type="match status" value="1"/>
</dbReference>
<dbReference type="Gene3D" id="3.30.70.260">
    <property type="match status" value="1"/>
</dbReference>
<dbReference type="GO" id="GO:0006808">
    <property type="term" value="P:regulation of nitrogen utilization"/>
    <property type="evidence" value="ECO:0007669"/>
    <property type="project" value="UniProtKB-UniRule"/>
</dbReference>
<dbReference type="AlphaFoldDB" id="A0A918TGT9"/>
<comment type="caution">
    <text evidence="9">The sequence shown here is derived from an EMBL/GenBank/DDBJ whole genome shotgun (WGS) entry which is preliminary data.</text>
</comment>
<evidence type="ECO:0000313" key="10">
    <source>
        <dbReference type="Proteomes" id="UP000644507"/>
    </source>
</evidence>
<evidence type="ECO:0000256" key="6">
    <source>
        <dbReference type="HAMAP-Rule" id="MF_00277"/>
    </source>
</evidence>
<evidence type="ECO:0000256" key="2">
    <source>
        <dbReference type="ARBA" id="ARBA00022695"/>
    </source>
</evidence>
<dbReference type="InterPro" id="IPR043519">
    <property type="entry name" value="NT_sf"/>
</dbReference>
<evidence type="ECO:0000256" key="4">
    <source>
        <dbReference type="ARBA" id="ARBA00022842"/>
    </source>
</evidence>
<dbReference type="Gene3D" id="1.10.3090.10">
    <property type="entry name" value="cca-adding enzyme, domain 2"/>
    <property type="match status" value="1"/>
</dbReference>
<dbReference type="NCBIfam" id="TIGR01693">
    <property type="entry name" value="UTase_glnD"/>
    <property type="match status" value="1"/>
</dbReference>
<reference evidence="9" key="1">
    <citation type="journal article" date="2014" name="Int. J. Syst. Evol. Microbiol.">
        <title>Complete genome sequence of Corynebacterium casei LMG S-19264T (=DSM 44701T), isolated from a smear-ripened cheese.</title>
        <authorList>
            <consortium name="US DOE Joint Genome Institute (JGI-PGF)"/>
            <person name="Walter F."/>
            <person name="Albersmeier A."/>
            <person name="Kalinowski J."/>
            <person name="Ruckert C."/>
        </authorList>
    </citation>
    <scope>NUCLEOTIDE SEQUENCE</scope>
    <source>
        <strain evidence="9">KCTC 12988</strain>
    </source>
</reference>
<feature type="region of interest" description="Disordered" evidence="7">
    <location>
        <begin position="1"/>
        <end position="20"/>
    </location>
</feature>
<keyword evidence="3 6" id="KW-0378">Hydrolase</keyword>
<dbReference type="SUPFAM" id="SSF81593">
    <property type="entry name" value="Nucleotidyltransferase substrate binding subunit/domain"/>
    <property type="match status" value="1"/>
</dbReference>
<protein>
    <recommendedName>
        <fullName evidence="6">Bifunctional uridylyltransferase/uridylyl-removing enzyme</fullName>
        <shortName evidence="6">UTase/UR</shortName>
    </recommendedName>
    <alternativeName>
        <fullName evidence="6">Bifunctional [protein-PII] modification enzyme</fullName>
    </alternativeName>
    <alternativeName>
        <fullName evidence="6">Bifunctional nitrogen sensor protein</fullName>
    </alternativeName>
    <domain>
        <recommendedName>
            <fullName evidence="6">[Protein-PII] uridylyltransferase</fullName>
            <shortName evidence="6">PII uridylyltransferase</shortName>
            <shortName evidence="6">UTase</shortName>
            <ecNumber evidence="6">2.7.7.59</ecNumber>
        </recommendedName>
    </domain>
    <domain>
        <recommendedName>
            <fullName evidence="6">[Protein-PII]-UMP uridylyl-removing enzyme</fullName>
            <shortName evidence="6">UR</shortName>
            <ecNumber evidence="6">3.1.4.-</ecNumber>
        </recommendedName>
    </domain>
</protein>
<comment type="catalytic activity">
    <reaction evidence="6">
        <text>[protein-PII]-L-tyrosine + UTP = [protein-PII]-uridylyl-L-tyrosine + diphosphate</text>
        <dbReference type="Rhea" id="RHEA:13673"/>
        <dbReference type="Rhea" id="RHEA-COMP:12147"/>
        <dbReference type="Rhea" id="RHEA-COMP:12148"/>
        <dbReference type="ChEBI" id="CHEBI:33019"/>
        <dbReference type="ChEBI" id="CHEBI:46398"/>
        <dbReference type="ChEBI" id="CHEBI:46858"/>
        <dbReference type="ChEBI" id="CHEBI:90602"/>
        <dbReference type="EC" id="2.7.7.59"/>
    </reaction>
</comment>
<dbReference type="CDD" id="cd04873">
    <property type="entry name" value="ACT_UUR-ACR-like"/>
    <property type="match status" value="1"/>
</dbReference>
<dbReference type="GO" id="GO:0008081">
    <property type="term" value="F:phosphoric diester hydrolase activity"/>
    <property type="evidence" value="ECO:0007669"/>
    <property type="project" value="UniProtKB-UniRule"/>
</dbReference>
<gene>
    <name evidence="6 9" type="primary">glnD</name>
    <name evidence="9" type="ORF">GCM10007100_02010</name>
</gene>
<reference evidence="9" key="2">
    <citation type="submission" date="2020-09" db="EMBL/GenBank/DDBJ databases">
        <authorList>
            <person name="Sun Q."/>
            <person name="Kim S."/>
        </authorList>
    </citation>
    <scope>NUCLEOTIDE SEQUENCE</scope>
    <source>
        <strain evidence="9">KCTC 12988</strain>
    </source>
</reference>
<dbReference type="Gene3D" id="1.20.120.330">
    <property type="entry name" value="Nucleotidyltransferases domain 2"/>
    <property type="match status" value="1"/>
</dbReference>
<dbReference type="EC" id="3.1.4.-" evidence="6"/>